<dbReference type="SUPFAM" id="SSF49599">
    <property type="entry name" value="TRAF domain-like"/>
    <property type="match status" value="2"/>
</dbReference>
<organism evidence="9 10">
    <name type="scientific">Calocera cornea HHB12733</name>
    <dbReference type="NCBI Taxonomy" id="1353952"/>
    <lineage>
        <taxon>Eukaryota</taxon>
        <taxon>Fungi</taxon>
        <taxon>Dikarya</taxon>
        <taxon>Basidiomycota</taxon>
        <taxon>Agaricomycotina</taxon>
        <taxon>Dacrymycetes</taxon>
        <taxon>Dacrymycetales</taxon>
        <taxon>Dacrymycetaceae</taxon>
        <taxon>Calocera</taxon>
    </lineage>
</organism>
<feature type="zinc finger region" description="TRAF-type" evidence="4">
    <location>
        <begin position="115"/>
        <end position="170"/>
    </location>
</feature>
<proteinExistence type="predicted"/>
<evidence type="ECO:0008006" key="11">
    <source>
        <dbReference type="Google" id="ProtNLM"/>
    </source>
</evidence>
<sequence>MADRAQAGTAFQAQIMEDSLKYAEEVNPNLFCSICRMPFIDPYTTTNCHHTFCFLCMKEAISIVPQCPMCRCPASMSSLSPAPIIIRQMVDELLVVCPHARDGCPATPQRCLKASHLRDSCQYALEKCTGLGCSATVMRKDMAEHRESHCSEVLVECEACHEQVRRGLLQQHQQSECKGAELPCPACETLLAPAEMKAHLAACPDVVVACPQSVFGCTATLPRSDMPAHTNSCTYDSLKGFFALFEQRMDGMRLENEQLRRRLFDLETKLARSEASQAELETSVGRALGPWFRVSGPEPYPLVWEDHAEYRNSVSVFSRSGTPYERLWSDVEMPASPLHAQAQAAPLQIQQAILPGQLQPQSPTAAIPYAPAPYTSYPVNMPPPSQFHTPPAPTVPPVSPSSGGLTAALAALHGGLIRLSSYVEAQSRRNEMRLQTESLTIREEVGEMRSILHGLRLQVHSSLTRPQSMLQSASRLSSMLSPLTNGEQTPATVLPESPTRADSPVHVLDASRGSLRETTIGEPRDPNDTSSMTVVRPERPDRQMSRSGLGRVTKGVHMHTISRVADGKL</sequence>
<evidence type="ECO:0000259" key="7">
    <source>
        <dbReference type="PROSITE" id="PS50089"/>
    </source>
</evidence>
<evidence type="ECO:0000256" key="3">
    <source>
        <dbReference type="ARBA" id="ARBA00022833"/>
    </source>
</evidence>
<dbReference type="PANTHER" id="PTHR10131">
    <property type="entry name" value="TNF RECEPTOR ASSOCIATED FACTOR"/>
    <property type="match status" value="1"/>
</dbReference>
<feature type="compositionally biased region" description="Polar residues" evidence="6">
    <location>
        <begin position="481"/>
        <end position="491"/>
    </location>
</feature>
<dbReference type="Proteomes" id="UP000076842">
    <property type="component" value="Unassembled WGS sequence"/>
</dbReference>
<keyword evidence="10" id="KW-1185">Reference proteome</keyword>
<keyword evidence="1 4" id="KW-0479">Metal-binding</keyword>
<dbReference type="PROSITE" id="PS50145">
    <property type="entry name" value="ZF_TRAF"/>
    <property type="match status" value="2"/>
</dbReference>
<keyword evidence="5" id="KW-0175">Coiled coil</keyword>
<dbReference type="InterPro" id="IPR001293">
    <property type="entry name" value="Znf_TRAF"/>
</dbReference>
<dbReference type="STRING" id="1353952.A0A165H523"/>
<evidence type="ECO:0000313" key="9">
    <source>
        <dbReference type="EMBL" id="KZT58873.1"/>
    </source>
</evidence>
<evidence type="ECO:0000259" key="8">
    <source>
        <dbReference type="PROSITE" id="PS50145"/>
    </source>
</evidence>
<dbReference type="AlphaFoldDB" id="A0A165H523"/>
<keyword evidence="3 4" id="KW-0862">Zinc</keyword>
<dbReference type="Pfam" id="PF00097">
    <property type="entry name" value="zf-C3HC4"/>
    <property type="match status" value="1"/>
</dbReference>
<feature type="domain" description="TRAF-type" evidence="8">
    <location>
        <begin position="198"/>
        <end position="233"/>
    </location>
</feature>
<evidence type="ECO:0000256" key="1">
    <source>
        <dbReference type="ARBA" id="ARBA00022723"/>
    </source>
</evidence>
<feature type="coiled-coil region" evidence="5">
    <location>
        <begin position="242"/>
        <end position="276"/>
    </location>
</feature>
<accession>A0A165H523</accession>
<reference evidence="9 10" key="1">
    <citation type="journal article" date="2016" name="Mol. Biol. Evol.">
        <title>Comparative Genomics of Early-Diverging Mushroom-Forming Fungi Provides Insights into the Origins of Lignocellulose Decay Capabilities.</title>
        <authorList>
            <person name="Nagy L.G."/>
            <person name="Riley R."/>
            <person name="Tritt A."/>
            <person name="Adam C."/>
            <person name="Daum C."/>
            <person name="Floudas D."/>
            <person name="Sun H."/>
            <person name="Yadav J.S."/>
            <person name="Pangilinan J."/>
            <person name="Larsson K.H."/>
            <person name="Matsuura K."/>
            <person name="Barry K."/>
            <person name="Labutti K."/>
            <person name="Kuo R."/>
            <person name="Ohm R.A."/>
            <person name="Bhattacharya S.S."/>
            <person name="Shirouzu T."/>
            <person name="Yoshinaga Y."/>
            <person name="Martin F.M."/>
            <person name="Grigoriev I.V."/>
            <person name="Hibbett D.S."/>
        </authorList>
    </citation>
    <scope>NUCLEOTIDE SEQUENCE [LARGE SCALE GENOMIC DNA]</scope>
    <source>
        <strain evidence="9 10">HHB12733</strain>
    </source>
</reference>
<protein>
    <recommendedName>
        <fullName evidence="11">RING-type domain-containing protein</fullName>
    </recommendedName>
</protein>
<evidence type="ECO:0000256" key="4">
    <source>
        <dbReference type="PROSITE-ProRule" id="PRU00207"/>
    </source>
</evidence>
<evidence type="ECO:0000313" key="10">
    <source>
        <dbReference type="Proteomes" id="UP000076842"/>
    </source>
</evidence>
<dbReference type="GO" id="GO:0008270">
    <property type="term" value="F:zinc ion binding"/>
    <property type="evidence" value="ECO:0007669"/>
    <property type="project" value="UniProtKB-KW"/>
</dbReference>
<dbReference type="InterPro" id="IPR013083">
    <property type="entry name" value="Znf_RING/FYVE/PHD"/>
</dbReference>
<evidence type="ECO:0000256" key="6">
    <source>
        <dbReference type="SAM" id="MobiDB-lite"/>
    </source>
</evidence>
<dbReference type="PROSITE" id="PS50089">
    <property type="entry name" value="ZF_RING_2"/>
    <property type="match status" value="1"/>
</dbReference>
<dbReference type="Gene3D" id="3.30.40.10">
    <property type="entry name" value="Zinc/RING finger domain, C3HC4 (zinc finger)"/>
    <property type="match status" value="3"/>
</dbReference>
<dbReference type="InterPro" id="IPR017907">
    <property type="entry name" value="Znf_RING_CS"/>
</dbReference>
<keyword evidence="2 4" id="KW-0863">Zinc-finger</keyword>
<evidence type="ECO:0000256" key="5">
    <source>
        <dbReference type="SAM" id="Coils"/>
    </source>
</evidence>
<dbReference type="EMBL" id="KV423946">
    <property type="protein sequence ID" value="KZT58873.1"/>
    <property type="molecule type" value="Genomic_DNA"/>
</dbReference>
<dbReference type="InterPro" id="IPR001841">
    <property type="entry name" value="Znf_RING"/>
</dbReference>
<dbReference type="SMART" id="SM00184">
    <property type="entry name" value="RING"/>
    <property type="match status" value="1"/>
</dbReference>
<dbReference type="PROSITE" id="PS00518">
    <property type="entry name" value="ZF_RING_1"/>
    <property type="match status" value="1"/>
</dbReference>
<dbReference type="OrthoDB" id="1630758at2759"/>
<name>A0A165H523_9BASI</name>
<feature type="domain" description="RING-type" evidence="7">
    <location>
        <begin position="32"/>
        <end position="71"/>
    </location>
</feature>
<feature type="domain" description="TRAF-type" evidence="8">
    <location>
        <begin position="115"/>
        <end position="170"/>
    </location>
</feature>
<dbReference type="PANTHER" id="PTHR10131:SF94">
    <property type="entry name" value="TNF RECEPTOR-ASSOCIATED FACTOR 4"/>
    <property type="match status" value="1"/>
</dbReference>
<feature type="zinc finger region" description="TRAF-type" evidence="4">
    <location>
        <begin position="198"/>
        <end position="233"/>
    </location>
</feature>
<gene>
    <name evidence="9" type="ORF">CALCODRAFT_516460</name>
</gene>
<dbReference type="InterPro" id="IPR018957">
    <property type="entry name" value="Znf_C3HC4_RING-type"/>
</dbReference>
<dbReference type="Pfam" id="PF02176">
    <property type="entry name" value="zf-TRAF"/>
    <property type="match status" value="1"/>
</dbReference>
<evidence type="ECO:0000256" key="2">
    <source>
        <dbReference type="ARBA" id="ARBA00022771"/>
    </source>
</evidence>
<dbReference type="SUPFAM" id="SSF57850">
    <property type="entry name" value="RING/U-box"/>
    <property type="match status" value="1"/>
</dbReference>
<dbReference type="InParanoid" id="A0A165H523"/>
<feature type="region of interest" description="Disordered" evidence="6">
    <location>
        <begin position="481"/>
        <end position="554"/>
    </location>
</feature>